<accession>A0ABP9T148</accession>
<dbReference type="Proteomes" id="UP001499878">
    <property type="component" value="Unassembled WGS sequence"/>
</dbReference>
<reference evidence="2" key="1">
    <citation type="journal article" date="2019" name="Int. J. Syst. Evol. Microbiol.">
        <title>The Global Catalogue of Microorganisms (GCM) 10K type strain sequencing project: providing services to taxonomists for standard genome sequencing and annotation.</title>
        <authorList>
            <consortium name="The Broad Institute Genomics Platform"/>
            <consortium name="The Broad Institute Genome Sequencing Center for Infectious Disease"/>
            <person name="Wu L."/>
            <person name="Ma J."/>
        </authorList>
    </citation>
    <scope>NUCLEOTIDE SEQUENCE [LARGE SCALE GENOMIC DNA]</scope>
    <source>
        <strain evidence="2">JCM 18306</strain>
    </source>
</reference>
<comment type="caution">
    <text evidence="1">The sequence shown here is derived from an EMBL/GenBank/DDBJ whole genome shotgun (WGS) entry which is preliminary data.</text>
</comment>
<dbReference type="EMBL" id="BAABJR010000004">
    <property type="protein sequence ID" value="GAA5206297.1"/>
    <property type="molecule type" value="Genomic_DNA"/>
</dbReference>
<protein>
    <recommendedName>
        <fullName evidence="3">Protein kilB</fullName>
    </recommendedName>
</protein>
<gene>
    <name evidence="1" type="ORF">GCM10023323_17140</name>
</gene>
<organism evidence="1 2">
    <name type="scientific">Streptomyces thinghirensis</name>
    <dbReference type="NCBI Taxonomy" id="551547"/>
    <lineage>
        <taxon>Bacteria</taxon>
        <taxon>Bacillati</taxon>
        <taxon>Actinomycetota</taxon>
        <taxon>Actinomycetes</taxon>
        <taxon>Kitasatosporales</taxon>
        <taxon>Streptomycetaceae</taxon>
        <taxon>Streptomyces</taxon>
    </lineage>
</organism>
<name>A0ABP9T148_9ACTN</name>
<evidence type="ECO:0000313" key="1">
    <source>
        <dbReference type="EMBL" id="GAA5206297.1"/>
    </source>
</evidence>
<proteinExistence type="predicted"/>
<keyword evidence="2" id="KW-1185">Reference proteome</keyword>
<sequence>MNGVWASVVAVAGTLLGVLATGLLQRWISVRAEREAGLQRLREAAIMLADALTDYRGRLYWETSLRSSAETTPEQEGEARKESWASRSQVNYAMNRLRLSTRDDSLLELATAARDATFGVQTQTCTPHEAREQQHAFLRAVAALAPQSVQPVFS</sequence>
<dbReference type="RefSeq" id="WP_345628192.1">
    <property type="nucleotide sequence ID" value="NZ_BAABJR010000004.1"/>
</dbReference>
<evidence type="ECO:0008006" key="3">
    <source>
        <dbReference type="Google" id="ProtNLM"/>
    </source>
</evidence>
<evidence type="ECO:0000313" key="2">
    <source>
        <dbReference type="Proteomes" id="UP001499878"/>
    </source>
</evidence>